<dbReference type="PANTHER" id="PTHR43029">
    <property type="entry name" value="AMMONIUM TRANSPORTER MEP2"/>
    <property type="match status" value="1"/>
</dbReference>
<dbReference type="InterPro" id="IPR024041">
    <property type="entry name" value="NH4_transpt_AmtB-like_dom"/>
</dbReference>
<feature type="transmembrane region" description="Helical" evidence="8">
    <location>
        <begin position="318"/>
        <end position="336"/>
    </location>
</feature>
<evidence type="ECO:0000256" key="6">
    <source>
        <dbReference type="ARBA" id="ARBA00023136"/>
    </source>
</evidence>
<keyword evidence="5 8" id="KW-1133">Transmembrane helix</keyword>
<comment type="caution">
    <text evidence="10">The sequence shown here is derived from an EMBL/GenBank/DDBJ whole genome shotgun (WGS) entry which is preliminary data.</text>
</comment>
<dbReference type="GO" id="GO:0005886">
    <property type="term" value="C:plasma membrane"/>
    <property type="evidence" value="ECO:0007669"/>
    <property type="project" value="UniProtKB-SubCell"/>
</dbReference>
<dbReference type="AlphaFoldDB" id="B7X0B4"/>
<gene>
    <name evidence="10" type="ORF">CtesDRAFT_PD4970</name>
</gene>
<dbReference type="InterPro" id="IPR018047">
    <property type="entry name" value="Ammonium_transpt_CS"/>
</dbReference>
<feature type="transmembrane region" description="Helical" evidence="8">
    <location>
        <begin position="379"/>
        <end position="403"/>
    </location>
</feature>
<dbReference type="PANTHER" id="PTHR43029:SF10">
    <property type="entry name" value="AMMONIUM TRANSPORTER MEP2"/>
    <property type="match status" value="1"/>
</dbReference>
<dbReference type="EMBL" id="AAUJ02000001">
    <property type="protein sequence ID" value="EED70022.1"/>
    <property type="molecule type" value="Genomic_DNA"/>
</dbReference>
<keyword evidence="4 8" id="KW-0812">Transmembrane</keyword>
<dbReference type="GO" id="GO:0008519">
    <property type="term" value="F:ammonium channel activity"/>
    <property type="evidence" value="ECO:0007669"/>
    <property type="project" value="InterPro"/>
</dbReference>
<name>B7X0B4_COMTK</name>
<evidence type="ECO:0000256" key="4">
    <source>
        <dbReference type="ARBA" id="ARBA00022692"/>
    </source>
</evidence>
<protein>
    <recommendedName>
        <fullName evidence="8">Ammonium transporter</fullName>
    </recommendedName>
</protein>
<dbReference type="PROSITE" id="PS01219">
    <property type="entry name" value="AMMONIUM_TRANSP"/>
    <property type="match status" value="1"/>
</dbReference>
<feature type="transmembrane region" description="Helical" evidence="8">
    <location>
        <begin position="131"/>
        <end position="153"/>
    </location>
</feature>
<dbReference type="InterPro" id="IPR029020">
    <property type="entry name" value="Ammonium/urea_transptr"/>
</dbReference>
<evidence type="ECO:0000313" key="11">
    <source>
        <dbReference type="Proteomes" id="UP000003039"/>
    </source>
</evidence>
<dbReference type="InterPro" id="IPR001905">
    <property type="entry name" value="Ammonium_transpt"/>
</dbReference>
<feature type="transmembrane region" description="Helical" evidence="8">
    <location>
        <begin position="348"/>
        <end position="367"/>
    </location>
</feature>
<evidence type="ECO:0000256" key="2">
    <source>
        <dbReference type="ARBA" id="ARBA00005887"/>
    </source>
</evidence>
<feature type="transmembrane region" description="Helical" evidence="8">
    <location>
        <begin position="160"/>
        <end position="181"/>
    </location>
</feature>
<feature type="transmembrane region" description="Helical" evidence="8">
    <location>
        <begin position="229"/>
        <end position="249"/>
    </location>
</feature>
<evidence type="ECO:0000256" key="8">
    <source>
        <dbReference type="RuleBase" id="RU362002"/>
    </source>
</evidence>
<keyword evidence="3 8" id="KW-0813">Transport</keyword>
<evidence type="ECO:0000256" key="3">
    <source>
        <dbReference type="ARBA" id="ARBA00022448"/>
    </source>
</evidence>
<evidence type="ECO:0000259" key="9">
    <source>
        <dbReference type="Pfam" id="PF00909"/>
    </source>
</evidence>
<keyword evidence="7 8" id="KW-0924">Ammonia transport</keyword>
<evidence type="ECO:0000256" key="1">
    <source>
        <dbReference type="ARBA" id="ARBA00004141"/>
    </source>
</evidence>
<evidence type="ECO:0000256" key="5">
    <source>
        <dbReference type="ARBA" id="ARBA00022989"/>
    </source>
</evidence>
<evidence type="ECO:0000313" key="10">
    <source>
        <dbReference type="EMBL" id="EED70022.1"/>
    </source>
</evidence>
<dbReference type="eggNOG" id="COG0004">
    <property type="taxonomic scope" value="Bacteria"/>
</dbReference>
<organism evidence="10 11">
    <name type="scientific">Comamonas testosteroni (strain DSM 14576 / KF-1)</name>
    <name type="common">Pseudomonas testosteroni</name>
    <dbReference type="NCBI Taxonomy" id="399795"/>
    <lineage>
        <taxon>Bacteria</taxon>
        <taxon>Pseudomonadati</taxon>
        <taxon>Pseudomonadota</taxon>
        <taxon>Betaproteobacteria</taxon>
        <taxon>Burkholderiales</taxon>
        <taxon>Comamonadaceae</taxon>
        <taxon>Comamonas</taxon>
    </lineage>
</organism>
<feature type="domain" description="Ammonium transporter AmtB-like" evidence="9">
    <location>
        <begin position="36"/>
        <end position="427"/>
    </location>
</feature>
<feature type="transmembrane region" description="Helical" evidence="8">
    <location>
        <begin position="69"/>
        <end position="91"/>
    </location>
</feature>
<keyword evidence="6 8" id="KW-0472">Membrane</keyword>
<reference evidence="10 11" key="1">
    <citation type="journal article" date="2004" name="Appl. Environ. Microbiol.">
        <title>Mineralization of individual congeners of linear alkylbenzenesulfonate by defined pairs of heterotrophic bacteria.</title>
        <authorList>
            <person name="Schleheck D."/>
            <person name="Knepper T.P."/>
            <person name="Fischer K."/>
            <person name="Cook A.M."/>
        </authorList>
    </citation>
    <scope>NUCLEOTIDE SEQUENCE [LARGE SCALE GENOMIC DNA]</scope>
    <source>
        <strain evidence="11">DSM 14576 / KF-1</strain>
    </source>
</reference>
<feature type="transmembrane region" description="Helical" evidence="8">
    <location>
        <begin position="193"/>
        <end position="217"/>
    </location>
</feature>
<feature type="transmembrane region" description="Helical" evidence="8">
    <location>
        <begin position="261"/>
        <end position="285"/>
    </location>
</feature>
<evidence type="ECO:0000256" key="7">
    <source>
        <dbReference type="ARBA" id="ARBA00023177"/>
    </source>
</evidence>
<sequence length="430" mass="45041">MALAWNLLPFLVKANKQGECMELVPLTAIDKADTGWVMVASALVLLMTLPGIALFYAGLVRRKNVVNTMVAVFAVACVVTLTWFGLGYSLAFTAESPWLGNLGRAWFASLHFDGRRSVISVSHLAPHLPEAAYALFQAAFAIITTSLIVGAVVERMRFAALLVFAALWSVVVYAPVAHWVWESGGWLNQLGALDFAGGAVVHVNAGVAALVCAFMMGRRRGYGTEPFEPHSLGWTAMGTALLLFGWFGFNAGSALSADGRAALAFVVTLVAASAAGLAWMVVEWLVRGAPTLLGLLSGMVGGLVAITPAAGFVQVGSAVWIGLIAGAVCFWGATWLKRRLGADDSLDVFGVHGVGGIAGSILTAVFADPLIAGTGATVLNQLIAVAAVAAYSAAATAGVLVLIRLLMPLRVDAVQEMEGLDISLHLERQH</sequence>
<proteinExistence type="inferred from homology"/>
<feature type="transmembrane region" description="Helical" evidence="8">
    <location>
        <begin position="292"/>
        <end position="312"/>
    </location>
</feature>
<dbReference type="NCBIfam" id="TIGR00836">
    <property type="entry name" value="amt"/>
    <property type="match status" value="1"/>
</dbReference>
<dbReference type="Proteomes" id="UP000003039">
    <property type="component" value="Unassembled WGS sequence"/>
</dbReference>
<dbReference type="Pfam" id="PF00909">
    <property type="entry name" value="Ammonium_transp"/>
    <property type="match status" value="1"/>
</dbReference>
<comment type="similarity">
    <text evidence="2 8">Belongs to the ammonia transporter channel (TC 1.A.11.2) family.</text>
</comment>
<accession>B7X0B4</accession>
<comment type="subcellular location">
    <subcellularLocation>
        <location evidence="8">Cell membrane</location>
        <topology evidence="8">Multi-pass membrane protein</topology>
    </subcellularLocation>
    <subcellularLocation>
        <location evidence="1">Membrane</location>
        <topology evidence="1">Multi-pass membrane protein</topology>
    </subcellularLocation>
</comment>
<feature type="transmembrane region" description="Helical" evidence="8">
    <location>
        <begin position="35"/>
        <end position="57"/>
    </location>
</feature>
<dbReference type="SUPFAM" id="SSF111352">
    <property type="entry name" value="Ammonium transporter"/>
    <property type="match status" value="1"/>
</dbReference>
<dbReference type="Gene3D" id="1.10.3430.10">
    <property type="entry name" value="Ammonium transporter AmtB like domains"/>
    <property type="match status" value="1"/>
</dbReference>